<name>A0ABX7BK43_9CAUL</name>
<dbReference type="Proteomes" id="UP000595448">
    <property type="component" value="Chromosome"/>
</dbReference>
<reference evidence="2 3" key="1">
    <citation type="submission" date="2021-01" db="EMBL/GenBank/DDBJ databases">
        <title>Brevundimonas vitis sp. nov., an bacterium isolated from grape (Vitis vinifera).</title>
        <authorList>
            <person name="Jiang L."/>
            <person name="Lee J."/>
        </authorList>
    </citation>
    <scope>NUCLEOTIDE SEQUENCE [LARGE SCALE GENOMIC DNA]</scope>
    <source>
        <strain evidence="2 3">GRTSA-9</strain>
    </source>
</reference>
<evidence type="ECO:0000256" key="1">
    <source>
        <dbReference type="SAM" id="SignalP"/>
    </source>
</evidence>
<accession>A0ABX7BK43</accession>
<keyword evidence="3" id="KW-1185">Reference proteome</keyword>
<gene>
    <name evidence="2" type="ORF">JIP62_11410</name>
</gene>
<evidence type="ECO:0000313" key="2">
    <source>
        <dbReference type="EMBL" id="QQQ17930.1"/>
    </source>
</evidence>
<feature type="signal peptide" evidence="1">
    <location>
        <begin position="1"/>
        <end position="24"/>
    </location>
</feature>
<sequence length="160" mass="16252">MSARIPAGLIAASLFVALAGSAVAQDGVAAARLPNSFDQPARAVSAAQPAPAAPVPTEVADPRTEPALRGVIAAAQADGIDYSVFTPGVGETMRQGQGAALSEMVENMGALTAVTFVGAQNGADLYRARFEAGDTQWIIGLDAAGKIGVFLFRETPVSPE</sequence>
<keyword evidence="1" id="KW-0732">Signal</keyword>
<dbReference type="RefSeq" id="WP_201102305.1">
    <property type="nucleotide sequence ID" value="NZ_CP067977.1"/>
</dbReference>
<feature type="chain" id="PRO_5045619510" evidence="1">
    <location>
        <begin position="25"/>
        <end position="160"/>
    </location>
</feature>
<proteinExistence type="predicted"/>
<protein>
    <submittedName>
        <fullName evidence="2">Uncharacterized protein</fullName>
    </submittedName>
</protein>
<organism evidence="2 3">
    <name type="scientific">Brevundimonas vitisensis</name>
    <dbReference type="NCBI Taxonomy" id="2800818"/>
    <lineage>
        <taxon>Bacteria</taxon>
        <taxon>Pseudomonadati</taxon>
        <taxon>Pseudomonadota</taxon>
        <taxon>Alphaproteobacteria</taxon>
        <taxon>Caulobacterales</taxon>
        <taxon>Caulobacteraceae</taxon>
        <taxon>Brevundimonas</taxon>
    </lineage>
</organism>
<dbReference type="EMBL" id="CP067977">
    <property type="protein sequence ID" value="QQQ17930.1"/>
    <property type="molecule type" value="Genomic_DNA"/>
</dbReference>
<evidence type="ECO:0000313" key="3">
    <source>
        <dbReference type="Proteomes" id="UP000595448"/>
    </source>
</evidence>